<dbReference type="EMBL" id="FQUX01000003">
    <property type="protein sequence ID" value="SHF33499.1"/>
    <property type="molecule type" value="Genomic_DNA"/>
</dbReference>
<evidence type="ECO:0000259" key="1">
    <source>
        <dbReference type="Pfam" id="PF04991"/>
    </source>
</evidence>
<dbReference type="PANTHER" id="PTHR43404:SF1">
    <property type="entry name" value="MNN4P"/>
    <property type="match status" value="1"/>
</dbReference>
<dbReference type="GO" id="GO:0009100">
    <property type="term" value="P:glycoprotein metabolic process"/>
    <property type="evidence" value="ECO:0007669"/>
    <property type="project" value="UniProtKB-ARBA"/>
</dbReference>
<sequence length="194" mass="22999">MAYNITLEGKNKVIAERMLKNVAILFDRCNIDYWIEGGTLLGIKRENRLLPWDNDVDMSINQDQLDKLDQFYAALKKAGYRVRTRRFNETSELFIKGNIRMIKIREKRFFGMIKGAVCLDVFIKYQHGENSYWEIDNKTKFVPSKFYSTFASISFKDFDYKIPALTDEYLTYRYGDWQKQVKDWDTSKDDNAIA</sequence>
<dbReference type="Pfam" id="PF04991">
    <property type="entry name" value="LicD"/>
    <property type="match status" value="1"/>
</dbReference>
<reference evidence="3" key="1">
    <citation type="submission" date="2016-11" db="EMBL/GenBank/DDBJ databases">
        <authorList>
            <person name="Varghese N."/>
            <person name="Submissions S."/>
        </authorList>
    </citation>
    <scope>NUCLEOTIDE SEQUENCE [LARGE SCALE GENOMIC DNA]</scope>
    <source>
        <strain evidence="3">DSM 17539</strain>
    </source>
</reference>
<accession>A0A1M5ATD6</accession>
<dbReference type="PANTHER" id="PTHR43404">
    <property type="entry name" value="LIPOPOLYSACCHARIDE CHOLINEPHOSPHOTRANSFERASE LICD"/>
    <property type="match status" value="1"/>
</dbReference>
<organism evidence="2 3">
    <name type="scientific">Arenibacter palladensis</name>
    <dbReference type="NCBI Taxonomy" id="237373"/>
    <lineage>
        <taxon>Bacteria</taxon>
        <taxon>Pseudomonadati</taxon>
        <taxon>Bacteroidota</taxon>
        <taxon>Flavobacteriia</taxon>
        <taxon>Flavobacteriales</taxon>
        <taxon>Flavobacteriaceae</taxon>
        <taxon>Arenibacter</taxon>
    </lineage>
</organism>
<evidence type="ECO:0000313" key="3">
    <source>
        <dbReference type="Proteomes" id="UP000184406"/>
    </source>
</evidence>
<keyword evidence="3" id="KW-1185">Reference proteome</keyword>
<dbReference type="Proteomes" id="UP000184406">
    <property type="component" value="Unassembled WGS sequence"/>
</dbReference>
<dbReference type="InterPro" id="IPR052942">
    <property type="entry name" value="LPS_cholinephosphotransferase"/>
</dbReference>
<dbReference type="AlphaFoldDB" id="A0A1M5ATD6"/>
<evidence type="ECO:0000313" key="2">
    <source>
        <dbReference type="EMBL" id="SHF33499.1"/>
    </source>
</evidence>
<dbReference type="RefSeq" id="WP_072861978.1">
    <property type="nucleotide sequence ID" value="NZ_FQUX01000003.1"/>
</dbReference>
<feature type="domain" description="LicD/FKTN/FKRP nucleotidyltransferase" evidence="1">
    <location>
        <begin position="30"/>
        <end position="134"/>
    </location>
</feature>
<dbReference type="OrthoDB" id="9786100at2"/>
<gene>
    <name evidence="2" type="ORF">SAMN03080594_103385</name>
</gene>
<protein>
    <submittedName>
        <fullName evidence="2">LicD family protein</fullName>
    </submittedName>
</protein>
<dbReference type="InterPro" id="IPR007074">
    <property type="entry name" value="LicD/FKTN/FKRP_NTP_transf"/>
</dbReference>
<name>A0A1M5ATD6_9FLAO</name>
<proteinExistence type="predicted"/>